<feature type="domain" description="ABC3 transporter permease C-terminal" evidence="8">
    <location>
        <begin position="361"/>
        <end position="485"/>
    </location>
</feature>
<dbReference type="InterPro" id="IPR003838">
    <property type="entry name" value="ABC3_permease_C"/>
</dbReference>
<evidence type="ECO:0000256" key="4">
    <source>
        <dbReference type="ARBA" id="ARBA00022692"/>
    </source>
</evidence>
<evidence type="ECO:0000313" key="10">
    <source>
        <dbReference type="Proteomes" id="UP000265964"/>
    </source>
</evidence>
<evidence type="ECO:0000256" key="7">
    <source>
        <dbReference type="SAM" id="Phobius"/>
    </source>
</evidence>
<dbReference type="InterPro" id="IPR051447">
    <property type="entry name" value="Lipoprotein-release_system"/>
</dbReference>
<keyword evidence="10" id="KW-1185">Reference proteome</keyword>
<dbReference type="RefSeq" id="WP_119534044.1">
    <property type="nucleotide sequence ID" value="NZ_NRJF01000018.1"/>
</dbReference>
<dbReference type="GO" id="GO:0098797">
    <property type="term" value="C:plasma membrane protein complex"/>
    <property type="evidence" value="ECO:0007669"/>
    <property type="project" value="TreeGrafter"/>
</dbReference>
<evidence type="ECO:0000256" key="2">
    <source>
        <dbReference type="ARBA" id="ARBA00005236"/>
    </source>
</evidence>
<reference evidence="9 10" key="1">
    <citation type="submission" date="2017-08" db="EMBL/GenBank/DDBJ databases">
        <title>Reclassification of Bisgaard taxon 37 and 44.</title>
        <authorList>
            <person name="Christensen H."/>
        </authorList>
    </citation>
    <scope>NUCLEOTIDE SEQUENCE [LARGE SCALE GENOMIC DNA]</scope>
    <source>
        <strain evidence="9 10">EEAB3T1</strain>
    </source>
</reference>
<dbReference type="GO" id="GO:0044874">
    <property type="term" value="P:lipoprotein localization to outer membrane"/>
    <property type="evidence" value="ECO:0007669"/>
    <property type="project" value="TreeGrafter"/>
</dbReference>
<evidence type="ECO:0000256" key="6">
    <source>
        <dbReference type="ARBA" id="ARBA00023136"/>
    </source>
</evidence>
<dbReference type="EMBL" id="NRJF01000018">
    <property type="protein sequence ID" value="RIY38568.1"/>
    <property type="molecule type" value="Genomic_DNA"/>
</dbReference>
<comment type="subcellular location">
    <subcellularLocation>
        <location evidence="1">Cell membrane</location>
        <topology evidence="1">Multi-pass membrane protein</topology>
    </subcellularLocation>
</comment>
<dbReference type="PANTHER" id="PTHR30489:SF0">
    <property type="entry name" value="LIPOPROTEIN-RELEASING SYSTEM TRANSMEMBRANE PROTEIN LOLE"/>
    <property type="match status" value="1"/>
</dbReference>
<dbReference type="PANTHER" id="PTHR30489">
    <property type="entry name" value="LIPOPROTEIN-RELEASING SYSTEM TRANSMEMBRANE PROTEIN LOLE"/>
    <property type="match status" value="1"/>
</dbReference>
<dbReference type="AlphaFoldDB" id="A0A3A1YMU9"/>
<keyword evidence="5 7" id="KW-1133">Transmembrane helix</keyword>
<feature type="transmembrane region" description="Helical" evidence="7">
    <location>
        <begin position="465"/>
        <end position="485"/>
    </location>
</feature>
<feature type="transmembrane region" description="Helical" evidence="7">
    <location>
        <begin position="357"/>
        <end position="379"/>
    </location>
</feature>
<evidence type="ECO:0000259" key="8">
    <source>
        <dbReference type="Pfam" id="PF02687"/>
    </source>
</evidence>
<dbReference type="Pfam" id="PF02687">
    <property type="entry name" value="FtsX"/>
    <property type="match status" value="1"/>
</dbReference>
<proteinExistence type="inferred from homology"/>
<comment type="caution">
    <text evidence="9">The sequence shown here is derived from an EMBL/GenBank/DDBJ whole genome shotgun (WGS) entry which is preliminary data.</text>
</comment>
<accession>A0A3A1YMU9</accession>
<keyword evidence="4 7" id="KW-0812">Transmembrane</keyword>
<evidence type="ECO:0000256" key="3">
    <source>
        <dbReference type="ARBA" id="ARBA00022475"/>
    </source>
</evidence>
<protein>
    <recommendedName>
        <fullName evidence="8">ABC3 transporter permease C-terminal domain-containing protein</fullName>
    </recommendedName>
</protein>
<keyword evidence="3" id="KW-1003">Cell membrane</keyword>
<organism evidence="9 10">
    <name type="scientific">Psittacicella gerlachiana</name>
    <dbReference type="NCBI Taxonomy" id="2028574"/>
    <lineage>
        <taxon>Bacteria</taxon>
        <taxon>Pseudomonadati</taxon>
        <taxon>Pseudomonadota</taxon>
        <taxon>Gammaproteobacteria</taxon>
        <taxon>Pasteurellales</taxon>
        <taxon>Psittacicellaceae</taxon>
        <taxon>Psittacicella</taxon>
    </lineage>
</organism>
<feature type="transmembrane region" description="Helical" evidence="7">
    <location>
        <begin position="405"/>
        <end position="428"/>
    </location>
</feature>
<evidence type="ECO:0000256" key="1">
    <source>
        <dbReference type="ARBA" id="ARBA00004651"/>
    </source>
</evidence>
<comment type="similarity">
    <text evidence="2">Belongs to the ABC-4 integral membrane protein family. LolC/E subfamily.</text>
</comment>
<sequence length="498" mass="54999">MSKALPSPQAGTGTSLALTWKIAWRFYKVKSSIRVLSFINWLTKIGIILGIAILVLTNAVINGFDKQLHTKFLNLIPQALIFTPNGQVFSQGEALESQFKRFHNVEAISPLVSKTVLMENGPQKRVIQAFAVDPQTYAQVSSLGDYVKEQGGLETLLASSLDLQSKDLLLKKAQLLTQEVAKATTSVQENSQQEDNPQEITFTDYLNTPSIILGKQLAQALGVTLGDYVRMYVFSSDNRLEQNQYFIVSGIIDSNGLFDKELALLNIYDATGLVGIKQTCSRPQLNTQGEVISAQTCQTESLTPEQIANAFQIRLQDPDNLIIRPYEGWQSQQAISYSTWGQIYPNIYNDIPMIKSLLNLGLLFVVTLAGFNVICAILIQIRDKKKSITSLQAVGLSLQQIHRIFMNYSLILAGHAVIIGLAIGILLSLGLEALSHWLLSSGVEVISASNYFIDYIPVTLKLSNMLTIALAIIAISLFTALLTSYCTNKEQINIKFLT</sequence>
<evidence type="ECO:0000256" key="5">
    <source>
        <dbReference type="ARBA" id="ARBA00022989"/>
    </source>
</evidence>
<evidence type="ECO:0000313" key="9">
    <source>
        <dbReference type="EMBL" id="RIY38568.1"/>
    </source>
</evidence>
<keyword evidence="6 7" id="KW-0472">Membrane</keyword>
<dbReference type="OrthoDB" id="9808461at2"/>
<gene>
    <name evidence="9" type="ORF">CKF59_00585</name>
</gene>
<feature type="transmembrane region" description="Helical" evidence="7">
    <location>
        <begin position="35"/>
        <end position="61"/>
    </location>
</feature>
<name>A0A3A1YMU9_9GAMM</name>
<dbReference type="Proteomes" id="UP000265964">
    <property type="component" value="Unassembled WGS sequence"/>
</dbReference>